<evidence type="ECO:0000313" key="16">
    <source>
        <dbReference type="EMBL" id="CAE0193283.1"/>
    </source>
</evidence>
<sequence length="1323" mass="142019">MDTAGARRGACGKPKGQQSAQGRSESSRETGEWTPEVVGLEMREGTEKKEDLGEREKVVSPHVVGDMTDLVFHTMAVVQGPHKYQNFWKLMKYADEQNIRPVPCYKHVSTEGPSHDPRFVYSVTFRGLTVSGRKEKTKVEAIENCAGVYCELHGADLCVLPAMAPEEPNEERTTSSPRGGSGALRIKVKLDGALQKTGSEPSTLKMKMKIPAAKVEVEGERGEAGPTTVEEEAKPPQHAVRQEGQGMRTQNGAAAGASDDTVTASGNKSQDLKKEVSSMLVEGDESISGPPAEQSKSKPSQQLSPAGPPAQVYCVCRQPYDETRPMLACDICDEWFHYDCVGLLPPGTQEEDEDVSPEEYHCQRCCEGRGRRYPQARDGRSTGIVHEDSMLLHAFEDEKGRGGDRMAGRHVEDPSRITKALRRLRVRGITSRCRYIKPREAEEEELLRCHSKRHIMSVMCGDCVRGKKPDPCQAPISPGGSLRNRAEDDLADDLDDDDLLPDLYFSEGTARAARMAAGCAVEAATEVVRSSVQNAFALVRPPGHHAEHECAMGFCFFNNCAVAAKAALKQEGVDRVMILDWDVHHGNGISNAFYEDDRVLYVSIHRYGRYFFPGTGAADEAGEGKGLGYTVNIPFEATGMGDIDYLAAYQLVVEPIAKKFDPQLVIVACGFDAARGDPLGEMLVSPAGFYHLTARIAMNVQSKMTIVLEGGYNHSNVAKCSEAVVSAMLGDPVPLIKASLDDPINPNTIKTLKKVLRVQRKHWDCFSTPAHKTCQAAGANQLRVSDLHLNKHTAAMKKHARERSQILEFGKVMPGLQRKGRGAKSKRSDFRINLKDSAWDPDANPTQAVKRRKKGAGGGLKVAVPESKTGVTLKARQIKAVGKVGERSPDSHESAMSPLQQRKYNKMLESPNEDRTYLVEEFTNSLLLILQGMVSNGKAVTAEAGRKGLDGAGAASSAQVAKIVEFLGKNKGDIDTFNKAGGVDLRQLGMQLVEGGLLQRAPGPGRPRKARVLDQKGVQIKQAADVAVAKAVSSAKDGPSEARSLNPEGRTGPYIRDEALAALVGSKPSTSATLPVSVPTASVLGVGSLAHGAGASGGLDIGSLLLSRLAQQQQQQLSSTLHTQLKGLLGTGSPPQPAVSQASPAAQVLQGQAQPALPSSVLGNTPFLQQAAQLLHQAGGGGAGGVGVQAQHLYPQSASQYPLLAAAERQRQSLAAAREQEVLSNLAQRIRSNQLNPASAQLLRQGLNQIQSGVPVTAAPPLAPSGSASSITQQIQQIQIQQQLQELQQLQQLQKLGGLGGLASLPLSQLQKLASQLGNQNTL</sequence>
<evidence type="ECO:0000256" key="14">
    <source>
        <dbReference type="SAM" id="MobiDB-lite"/>
    </source>
</evidence>
<evidence type="ECO:0000256" key="13">
    <source>
        <dbReference type="PROSITE-ProRule" id="PRU00146"/>
    </source>
</evidence>
<dbReference type="InterPro" id="IPR023801">
    <property type="entry name" value="His_deacetylse_dom"/>
</dbReference>
<feature type="compositionally biased region" description="Low complexity" evidence="14">
    <location>
        <begin position="1138"/>
        <end position="1147"/>
    </location>
</feature>
<keyword evidence="12" id="KW-0539">Nucleus</keyword>
<keyword evidence="4" id="KW-0678">Repressor</keyword>
<dbReference type="Pfam" id="PF00850">
    <property type="entry name" value="Hist_deacetyl"/>
    <property type="match status" value="1"/>
</dbReference>
<dbReference type="PANTHER" id="PTHR10625">
    <property type="entry name" value="HISTONE DEACETYLASE HDAC1-RELATED"/>
    <property type="match status" value="1"/>
</dbReference>
<evidence type="ECO:0000256" key="5">
    <source>
        <dbReference type="ARBA" id="ARBA00022723"/>
    </source>
</evidence>
<dbReference type="EC" id="3.5.1.98" evidence="3"/>
<dbReference type="GO" id="GO:0000118">
    <property type="term" value="C:histone deacetylase complex"/>
    <property type="evidence" value="ECO:0007669"/>
    <property type="project" value="TreeGrafter"/>
</dbReference>
<dbReference type="CDD" id="cd00048">
    <property type="entry name" value="DSRM_SF"/>
    <property type="match status" value="1"/>
</dbReference>
<comment type="similarity">
    <text evidence="2">Belongs to the histone deacetylase family. HD type 2 subfamily.</text>
</comment>
<keyword evidence="6 13" id="KW-0863">Zinc-finger</keyword>
<dbReference type="SUPFAM" id="SSF54768">
    <property type="entry name" value="dsRNA-binding domain-like"/>
    <property type="match status" value="1"/>
</dbReference>
<dbReference type="InterPro" id="IPR001965">
    <property type="entry name" value="Znf_PHD"/>
</dbReference>
<feature type="region of interest" description="Disordered" evidence="14">
    <location>
        <begin position="1126"/>
        <end position="1147"/>
    </location>
</feature>
<evidence type="ECO:0000259" key="15">
    <source>
        <dbReference type="PROSITE" id="PS50016"/>
    </source>
</evidence>
<evidence type="ECO:0000256" key="8">
    <source>
        <dbReference type="ARBA" id="ARBA00022833"/>
    </source>
</evidence>
<dbReference type="SUPFAM" id="SSF57903">
    <property type="entry name" value="FYVE/PHD zinc finger"/>
    <property type="match status" value="1"/>
</dbReference>
<evidence type="ECO:0000256" key="12">
    <source>
        <dbReference type="ARBA" id="ARBA00023242"/>
    </source>
</evidence>
<feature type="compositionally biased region" description="Polar residues" evidence="14">
    <location>
        <begin position="260"/>
        <end position="269"/>
    </location>
</feature>
<dbReference type="Gene3D" id="3.30.160.20">
    <property type="match status" value="1"/>
</dbReference>
<reference evidence="16" key="1">
    <citation type="submission" date="2021-01" db="EMBL/GenBank/DDBJ databases">
        <authorList>
            <person name="Corre E."/>
            <person name="Pelletier E."/>
            <person name="Niang G."/>
            <person name="Scheremetjew M."/>
            <person name="Finn R."/>
            <person name="Kale V."/>
            <person name="Holt S."/>
            <person name="Cochrane G."/>
            <person name="Meng A."/>
            <person name="Brown T."/>
            <person name="Cohen L."/>
        </authorList>
    </citation>
    <scope>NUCLEOTIDE SEQUENCE</scope>
    <source>
        <strain evidence="16">RCC1871</strain>
    </source>
</reference>
<evidence type="ECO:0000256" key="11">
    <source>
        <dbReference type="ARBA" id="ARBA00023163"/>
    </source>
</evidence>
<dbReference type="CDD" id="cd09992">
    <property type="entry name" value="HDAC_classII"/>
    <property type="match status" value="1"/>
</dbReference>
<dbReference type="GO" id="GO:0141221">
    <property type="term" value="F:histone deacetylase activity, hydrolytic mechanism"/>
    <property type="evidence" value="ECO:0007669"/>
    <property type="project" value="UniProtKB-EC"/>
</dbReference>
<keyword evidence="10" id="KW-0805">Transcription regulation</keyword>
<dbReference type="InterPro" id="IPR011011">
    <property type="entry name" value="Znf_FYVE_PHD"/>
</dbReference>
<dbReference type="InterPro" id="IPR019786">
    <property type="entry name" value="Zinc_finger_PHD-type_CS"/>
</dbReference>
<dbReference type="SUPFAM" id="SSF52768">
    <property type="entry name" value="Arginase/deacetylase"/>
    <property type="match status" value="1"/>
</dbReference>
<dbReference type="Gene3D" id="3.40.800.20">
    <property type="entry name" value="Histone deacetylase domain"/>
    <property type="match status" value="1"/>
</dbReference>
<evidence type="ECO:0000256" key="2">
    <source>
        <dbReference type="ARBA" id="ARBA00007738"/>
    </source>
</evidence>
<evidence type="ECO:0000256" key="4">
    <source>
        <dbReference type="ARBA" id="ARBA00022491"/>
    </source>
</evidence>
<keyword evidence="9" id="KW-0156">Chromatin regulator</keyword>
<dbReference type="PROSITE" id="PS50016">
    <property type="entry name" value="ZF_PHD_2"/>
    <property type="match status" value="1"/>
</dbReference>
<dbReference type="Gene3D" id="3.30.40.10">
    <property type="entry name" value="Zinc/RING finger domain, C3HC4 (zinc finger)"/>
    <property type="match status" value="1"/>
</dbReference>
<keyword evidence="7" id="KW-0378">Hydrolase</keyword>
<dbReference type="PANTHER" id="PTHR10625:SF5">
    <property type="entry name" value="HISTONE DEACETYLASE"/>
    <property type="match status" value="1"/>
</dbReference>
<dbReference type="SMART" id="SM00249">
    <property type="entry name" value="PHD"/>
    <property type="match status" value="1"/>
</dbReference>
<keyword evidence="8" id="KW-0862">Zinc</keyword>
<protein>
    <recommendedName>
        <fullName evidence="3">histone deacetylase</fullName>
        <ecNumber evidence="3">3.5.1.98</ecNumber>
    </recommendedName>
</protein>
<dbReference type="InterPro" id="IPR013083">
    <property type="entry name" value="Znf_RING/FYVE/PHD"/>
</dbReference>
<dbReference type="PROSITE" id="PS01359">
    <property type="entry name" value="ZF_PHD_1"/>
    <property type="match status" value="1"/>
</dbReference>
<name>A0A7S3CEB2_9CHLO</name>
<dbReference type="InterPro" id="IPR019787">
    <property type="entry name" value="Znf_PHD-finger"/>
</dbReference>
<dbReference type="InterPro" id="IPR014720">
    <property type="entry name" value="dsRBD_dom"/>
</dbReference>
<evidence type="ECO:0000256" key="7">
    <source>
        <dbReference type="ARBA" id="ARBA00022801"/>
    </source>
</evidence>
<dbReference type="Pfam" id="PF00628">
    <property type="entry name" value="PHD"/>
    <property type="match status" value="1"/>
</dbReference>
<dbReference type="EMBL" id="HBHZ01008244">
    <property type="protein sequence ID" value="CAE0193283.1"/>
    <property type="molecule type" value="Transcribed_RNA"/>
</dbReference>
<accession>A0A7S3CEB2</accession>
<organism evidence="16">
    <name type="scientific">Chloropicon roscoffensis</name>
    <dbReference type="NCBI Taxonomy" id="1461544"/>
    <lineage>
        <taxon>Eukaryota</taxon>
        <taxon>Viridiplantae</taxon>
        <taxon>Chlorophyta</taxon>
        <taxon>Chloropicophyceae</taxon>
        <taxon>Chloropicales</taxon>
        <taxon>Chloropicaceae</taxon>
        <taxon>Chloropicon</taxon>
    </lineage>
</organism>
<keyword evidence="11" id="KW-0804">Transcription</keyword>
<proteinExistence type="inferred from homology"/>
<dbReference type="GO" id="GO:0008270">
    <property type="term" value="F:zinc ion binding"/>
    <property type="evidence" value="ECO:0007669"/>
    <property type="project" value="UniProtKB-KW"/>
</dbReference>
<feature type="region of interest" description="Disordered" evidence="14">
    <location>
        <begin position="197"/>
        <end position="309"/>
    </location>
</feature>
<evidence type="ECO:0000256" key="3">
    <source>
        <dbReference type="ARBA" id="ARBA00012111"/>
    </source>
</evidence>
<evidence type="ECO:0000256" key="6">
    <source>
        <dbReference type="ARBA" id="ARBA00022771"/>
    </source>
</evidence>
<dbReference type="Pfam" id="PF00035">
    <property type="entry name" value="dsrm"/>
    <property type="match status" value="1"/>
</dbReference>
<dbReference type="InterPro" id="IPR000286">
    <property type="entry name" value="HDACs"/>
</dbReference>
<evidence type="ECO:0000256" key="10">
    <source>
        <dbReference type="ARBA" id="ARBA00023015"/>
    </source>
</evidence>
<evidence type="ECO:0000256" key="1">
    <source>
        <dbReference type="ARBA" id="ARBA00004123"/>
    </source>
</evidence>
<evidence type="ECO:0000256" key="9">
    <source>
        <dbReference type="ARBA" id="ARBA00022853"/>
    </source>
</evidence>
<dbReference type="PRINTS" id="PR01270">
    <property type="entry name" value="HDASUPER"/>
</dbReference>
<feature type="domain" description="PHD-type" evidence="15">
    <location>
        <begin position="311"/>
        <end position="368"/>
    </location>
</feature>
<dbReference type="InterPro" id="IPR023696">
    <property type="entry name" value="Ureohydrolase_dom_sf"/>
</dbReference>
<feature type="region of interest" description="Disordered" evidence="14">
    <location>
        <begin position="1"/>
        <end position="55"/>
    </location>
</feature>
<dbReference type="GO" id="GO:0040029">
    <property type="term" value="P:epigenetic regulation of gene expression"/>
    <property type="evidence" value="ECO:0007669"/>
    <property type="project" value="TreeGrafter"/>
</dbReference>
<gene>
    <name evidence="16" type="ORF">CROS1456_LOCUS6373</name>
</gene>
<dbReference type="InterPro" id="IPR037138">
    <property type="entry name" value="His_deacetylse_dom_sf"/>
</dbReference>
<feature type="compositionally biased region" description="Basic and acidic residues" evidence="14">
    <location>
        <begin position="41"/>
        <end position="55"/>
    </location>
</feature>
<comment type="subcellular location">
    <subcellularLocation>
        <location evidence="1">Nucleus</location>
    </subcellularLocation>
</comment>
<keyword evidence="5" id="KW-0479">Metal-binding</keyword>